<dbReference type="InterPro" id="IPR006904">
    <property type="entry name" value="DUF716"/>
</dbReference>
<keyword evidence="5 6" id="KW-0472">Membrane</keyword>
<evidence type="ECO:0000256" key="2">
    <source>
        <dbReference type="ARBA" id="ARBA00006948"/>
    </source>
</evidence>
<feature type="transmembrane region" description="Helical" evidence="6">
    <location>
        <begin position="217"/>
        <end position="239"/>
    </location>
</feature>
<organism evidence="7 8">
    <name type="scientific">Orchesella cincta</name>
    <name type="common">Springtail</name>
    <name type="synonym">Podura cincta</name>
    <dbReference type="NCBI Taxonomy" id="48709"/>
    <lineage>
        <taxon>Eukaryota</taxon>
        <taxon>Metazoa</taxon>
        <taxon>Ecdysozoa</taxon>
        <taxon>Arthropoda</taxon>
        <taxon>Hexapoda</taxon>
        <taxon>Collembola</taxon>
        <taxon>Entomobryomorpha</taxon>
        <taxon>Entomobryoidea</taxon>
        <taxon>Orchesellidae</taxon>
        <taxon>Orchesellinae</taxon>
        <taxon>Orchesella</taxon>
    </lineage>
</organism>
<reference evidence="7 8" key="1">
    <citation type="journal article" date="2016" name="Genome Biol. Evol.">
        <title>Gene Family Evolution Reflects Adaptation to Soil Environmental Stressors in the Genome of the Collembolan Orchesella cincta.</title>
        <authorList>
            <person name="Faddeeva-Vakhrusheva A."/>
            <person name="Derks M.F."/>
            <person name="Anvar S.Y."/>
            <person name="Agamennone V."/>
            <person name="Suring W."/>
            <person name="Smit S."/>
            <person name="van Straalen N.M."/>
            <person name="Roelofs D."/>
        </authorList>
    </citation>
    <scope>NUCLEOTIDE SEQUENCE [LARGE SCALE GENOMIC DNA]</scope>
    <source>
        <tissue evidence="7">Mixed pool</tissue>
    </source>
</reference>
<dbReference type="PANTHER" id="PTHR16007:SF15">
    <property type="entry name" value="TRANSMEMBRANE PROTEIN 45B"/>
    <property type="match status" value="1"/>
</dbReference>
<accession>A0A1D2MWS7</accession>
<feature type="transmembrane region" description="Helical" evidence="6">
    <location>
        <begin position="176"/>
        <end position="197"/>
    </location>
</feature>
<feature type="transmembrane region" description="Helical" evidence="6">
    <location>
        <begin position="12"/>
        <end position="31"/>
    </location>
</feature>
<dbReference type="Proteomes" id="UP000094527">
    <property type="component" value="Unassembled WGS sequence"/>
</dbReference>
<protein>
    <submittedName>
        <fullName evidence="7">Transmembrane protein</fullName>
    </submittedName>
</protein>
<evidence type="ECO:0000256" key="6">
    <source>
        <dbReference type="SAM" id="Phobius"/>
    </source>
</evidence>
<proteinExistence type="inferred from homology"/>
<dbReference type="InterPro" id="IPR042127">
    <property type="entry name" value="TMEM45"/>
</dbReference>
<feature type="transmembrane region" description="Helical" evidence="6">
    <location>
        <begin position="119"/>
        <end position="139"/>
    </location>
</feature>
<dbReference type="OrthoDB" id="551896at2759"/>
<evidence type="ECO:0000313" key="8">
    <source>
        <dbReference type="Proteomes" id="UP000094527"/>
    </source>
</evidence>
<feature type="transmembrane region" description="Helical" evidence="6">
    <location>
        <begin position="145"/>
        <end position="164"/>
    </location>
</feature>
<evidence type="ECO:0000256" key="5">
    <source>
        <dbReference type="ARBA" id="ARBA00023136"/>
    </source>
</evidence>
<dbReference type="OMA" id="WHTINTI"/>
<feature type="transmembrane region" description="Helical" evidence="6">
    <location>
        <begin position="52"/>
        <end position="70"/>
    </location>
</feature>
<keyword evidence="4 6" id="KW-1133">Transmembrane helix</keyword>
<dbReference type="Pfam" id="PF04819">
    <property type="entry name" value="DUF716"/>
    <property type="match status" value="1"/>
</dbReference>
<keyword evidence="8" id="KW-1185">Reference proteome</keyword>
<evidence type="ECO:0000256" key="1">
    <source>
        <dbReference type="ARBA" id="ARBA00004141"/>
    </source>
</evidence>
<dbReference type="EMBL" id="LJIJ01000446">
    <property type="protein sequence ID" value="ODM97408.1"/>
    <property type="molecule type" value="Genomic_DNA"/>
</dbReference>
<comment type="similarity">
    <text evidence="2">Belongs to the TMEM45 family.</text>
</comment>
<evidence type="ECO:0000256" key="3">
    <source>
        <dbReference type="ARBA" id="ARBA00022692"/>
    </source>
</evidence>
<dbReference type="AlphaFoldDB" id="A0A1D2MWS7"/>
<comment type="subcellular location">
    <subcellularLocation>
        <location evidence="1">Membrane</location>
        <topology evidence="1">Multi-pass membrane protein</topology>
    </subcellularLocation>
</comment>
<evidence type="ECO:0000256" key="4">
    <source>
        <dbReference type="ARBA" id="ARBA00022989"/>
    </source>
</evidence>
<name>A0A1D2MWS7_ORCCI</name>
<dbReference type="GO" id="GO:0016020">
    <property type="term" value="C:membrane"/>
    <property type="evidence" value="ECO:0007669"/>
    <property type="project" value="UniProtKB-SubCell"/>
</dbReference>
<keyword evidence="3 6" id="KW-0812">Transmembrane</keyword>
<comment type="caution">
    <text evidence="7">The sequence shown here is derived from an EMBL/GenBank/DDBJ whole genome shotgun (WGS) entry which is preliminary data.</text>
</comment>
<sequence length="291" mass="33451">MGSFLGHVVPGTFFFVFSLWWLYNVLYRYFYSKRFRPKGYRNTTTFPCPCNQSAAIEAILIIVSACLGILGEFITGFENGEWTHWGNAQHITMFFFFGLNGVVDLCIHKKWDIPPKLDYVTAALAFAVEGFLFFYHLHGRSHMDIMVHMFLVYTIGACMISTLAEMMQPTNVLPALCRTFFTFLQGTWFYQVGFILYPPVGEKWDQDDHTQMMIVTLIFTWHIAAAFATVFGMGILIWLRVQNLPGSTTMYQMVDTNEPQTPEKCYKNGHIPYDKSTSSINQILDSESEDV</sequence>
<dbReference type="PANTHER" id="PTHR16007">
    <property type="entry name" value="EPIDIDYMAL MEMBRANE PROTEIN E9-RELATED"/>
    <property type="match status" value="1"/>
</dbReference>
<feature type="transmembrane region" description="Helical" evidence="6">
    <location>
        <begin position="90"/>
        <end position="107"/>
    </location>
</feature>
<gene>
    <name evidence="7" type="ORF">Ocin01_09275</name>
</gene>
<evidence type="ECO:0000313" key="7">
    <source>
        <dbReference type="EMBL" id="ODM97408.1"/>
    </source>
</evidence>